<organism evidence="1 2">
    <name type="scientific">Hymenobacter edaphi</name>
    <dbReference type="NCBI Taxonomy" id="2211146"/>
    <lineage>
        <taxon>Bacteria</taxon>
        <taxon>Pseudomonadati</taxon>
        <taxon>Bacteroidota</taxon>
        <taxon>Cytophagia</taxon>
        <taxon>Cytophagales</taxon>
        <taxon>Hymenobacteraceae</taxon>
        <taxon>Hymenobacter</taxon>
    </lineage>
</organism>
<sequence>MASCQTTKSALTTPQWQFTAVDATDSTEAVVLMHSSQGPEPTRVVLPATEARALLAERTEAER</sequence>
<accession>A0A328BPV6</accession>
<keyword evidence="2" id="KW-1185">Reference proteome</keyword>
<dbReference type="AlphaFoldDB" id="A0A328BPV6"/>
<reference evidence="2" key="1">
    <citation type="submission" date="2018-05" db="EMBL/GenBank/DDBJ databases">
        <authorList>
            <person name="Nie L."/>
        </authorList>
    </citation>
    <scope>NUCLEOTIDE SEQUENCE [LARGE SCALE GENOMIC DNA]</scope>
    <source>
        <strain evidence="2">NL</strain>
    </source>
</reference>
<name>A0A328BPV6_9BACT</name>
<evidence type="ECO:0000313" key="1">
    <source>
        <dbReference type="EMBL" id="RAK68016.1"/>
    </source>
</evidence>
<proteinExistence type="predicted"/>
<gene>
    <name evidence="1" type="ORF">DLM85_08210</name>
</gene>
<evidence type="ECO:0000313" key="2">
    <source>
        <dbReference type="Proteomes" id="UP000248553"/>
    </source>
</evidence>
<dbReference type="Proteomes" id="UP000248553">
    <property type="component" value="Unassembled WGS sequence"/>
</dbReference>
<comment type="caution">
    <text evidence="1">The sequence shown here is derived from an EMBL/GenBank/DDBJ whole genome shotgun (WGS) entry which is preliminary data.</text>
</comment>
<dbReference type="EMBL" id="QHKM01000002">
    <property type="protein sequence ID" value="RAK68016.1"/>
    <property type="molecule type" value="Genomic_DNA"/>
</dbReference>
<protein>
    <submittedName>
        <fullName evidence="1">Uncharacterized protein</fullName>
    </submittedName>
</protein>